<keyword evidence="4" id="KW-1185">Reference proteome</keyword>
<reference evidence="3 4" key="1">
    <citation type="journal article" date="2012" name="BMC Genomics">
        <title>Sequencing the genome of Marssonina brunnea reveals fungus-poplar co-evolution.</title>
        <authorList>
            <person name="Zhu S."/>
            <person name="Cao Y.-Z."/>
            <person name="Jiang C."/>
            <person name="Tan B.-Y."/>
            <person name="Wang Z."/>
            <person name="Feng S."/>
            <person name="Zhang L."/>
            <person name="Su X.-H."/>
            <person name="Brejova B."/>
            <person name="Vinar T."/>
            <person name="Xu M."/>
            <person name="Wang M.-X."/>
            <person name="Zhang S.-G."/>
            <person name="Huang M.-R."/>
            <person name="Wu R."/>
            <person name="Zhou Y."/>
        </authorList>
    </citation>
    <scope>NUCLEOTIDE SEQUENCE [LARGE SCALE GENOMIC DNA]</scope>
    <source>
        <strain evidence="3 4">MB_m1</strain>
    </source>
</reference>
<dbReference type="eggNOG" id="KOG3699">
    <property type="taxonomic scope" value="Eukaryota"/>
</dbReference>
<dbReference type="EMBL" id="JH921435">
    <property type="protein sequence ID" value="EKD17806.1"/>
    <property type="molecule type" value="Genomic_DNA"/>
</dbReference>
<dbReference type="SUPFAM" id="SSF53639">
    <property type="entry name" value="AraD/HMP-PK domain-like"/>
    <property type="match status" value="1"/>
</dbReference>
<dbReference type="GeneID" id="18760110"/>
<name>K1WXN8_MARBU</name>
<feature type="region of interest" description="Disordered" evidence="1">
    <location>
        <begin position="504"/>
        <end position="570"/>
    </location>
</feature>
<dbReference type="NCBIfam" id="NF004855">
    <property type="entry name" value="PRK06208.1"/>
    <property type="match status" value="1"/>
</dbReference>
<dbReference type="STRING" id="1072389.K1WXN8"/>
<dbReference type="InterPro" id="IPR051017">
    <property type="entry name" value="Aldolase-II_Adducin_sf"/>
</dbReference>
<dbReference type="FunFam" id="3.40.225.10:FF:000009">
    <property type="entry name" value="Class II aldolase/adducin N-terminal"/>
    <property type="match status" value="1"/>
</dbReference>
<dbReference type="OrthoDB" id="3238794at2759"/>
<dbReference type="AlphaFoldDB" id="K1WXN8"/>
<evidence type="ECO:0000256" key="1">
    <source>
        <dbReference type="SAM" id="MobiDB-lite"/>
    </source>
</evidence>
<sequence>MAPPSATGPAATPGTATLEPGLSQAQAEKKQVTMPTIAGPPKFADKYAEREFLKGRLVLAFRIFAKYGFDEGVAGHITLRDPIKPDHFWVNPFGVAWPLLKASDLILVNPEGQVVDGGPCRLLNAAAYMIHHAVHTARPEINCVAHSHSIHGRAFCALGRPLDIITQDSCAFHDDLALYTSFRGIVLAEDEGVAIAEALGTRKAALLQNHGLLTCARSIEAAVFWFMSLEKCCYAQLLADAAAGGRGGETVKIDEKDAAYTYQTVGTEMAGWFSAKPTFDIMESESGIYAKHPDIAAAAPVARTAPPEAAVDESLVAHDSSSEAASERPGVGEQRRIEAAVDEDPFHEAASDPGEQPDTESVGKAVVVLTPGTSSPEQGTMESGRQHAVSPGLGAVASISEALELAQQDWAAEVAFAGAELGRVGASEAAFGPSPVPGRASAAAAGAVAEPVAVFAAKDLVRETTSASDGKLDQAAGLQAPGKVPAICGLRHPSAEPEEKLGYGSLGPWPDFGNPRVGNASSSKRLPGQARCHPSISSHPALWLGFSEPVDGEGEPRPSLAGPSDAELPA</sequence>
<dbReference type="PANTHER" id="PTHR10672:SF41">
    <property type="entry name" value="CLASS II ALDOLASE_ADDUCIN DOMAIN PROTEIN (AFU_ORTHOLOGUE AFUA_3G01330)"/>
    <property type="match status" value="1"/>
</dbReference>
<dbReference type="HOGENOM" id="CLU_478233_0_0_1"/>
<evidence type="ECO:0000259" key="2">
    <source>
        <dbReference type="SMART" id="SM01007"/>
    </source>
</evidence>
<gene>
    <name evidence="3" type="ORF">MBM_04175</name>
</gene>
<feature type="region of interest" description="Disordered" evidence="1">
    <location>
        <begin position="309"/>
        <end position="335"/>
    </location>
</feature>
<dbReference type="GO" id="GO:0051015">
    <property type="term" value="F:actin filament binding"/>
    <property type="evidence" value="ECO:0007669"/>
    <property type="project" value="TreeGrafter"/>
</dbReference>
<evidence type="ECO:0000313" key="4">
    <source>
        <dbReference type="Proteomes" id="UP000006753"/>
    </source>
</evidence>
<feature type="region of interest" description="Disordered" evidence="1">
    <location>
        <begin position="342"/>
        <end position="361"/>
    </location>
</feature>
<dbReference type="SMART" id="SM01007">
    <property type="entry name" value="Aldolase_II"/>
    <property type="match status" value="1"/>
</dbReference>
<dbReference type="Gene3D" id="3.40.225.10">
    <property type="entry name" value="Class II aldolase/adducin N-terminal domain"/>
    <property type="match status" value="1"/>
</dbReference>
<dbReference type="KEGG" id="mbe:MBM_04175"/>
<dbReference type="InterPro" id="IPR001303">
    <property type="entry name" value="Aldolase_II/adducin_N"/>
</dbReference>
<feature type="domain" description="Class II aldolase/adducin N-terminal" evidence="2">
    <location>
        <begin position="55"/>
        <end position="237"/>
    </location>
</feature>
<dbReference type="Proteomes" id="UP000006753">
    <property type="component" value="Unassembled WGS sequence"/>
</dbReference>
<protein>
    <recommendedName>
        <fullName evidence="2">Class II aldolase/adducin N-terminal domain-containing protein</fullName>
    </recommendedName>
</protein>
<proteinExistence type="predicted"/>
<evidence type="ECO:0000313" key="3">
    <source>
        <dbReference type="EMBL" id="EKD17806.1"/>
    </source>
</evidence>
<accession>K1WXN8</accession>
<dbReference type="InterPro" id="IPR036409">
    <property type="entry name" value="Aldolase_II/adducin_N_sf"/>
</dbReference>
<dbReference type="GO" id="GO:0005856">
    <property type="term" value="C:cytoskeleton"/>
    <property type="evidence" value="ECO:0007669"/>
    <property type="project" value="TreeGrafter"/>
</dbReference>
<dbReference type="Pfam" id="PF00596">
    <property type="entry name" value="Aldolase_II"/>
    <property type="match status" value="1"/>
</dbReference>
<dbReference type="InParanoid" id="K1WXN8"/>
<dbReference type="PANTHER" id="PTHR10672">
    <property type="entry name" value="ADDUCIN"/>
    <property type="match status" value="1"/>
</dbReference>
<organism evidence="3 4">
    <name type="scientific">Marssonina brunnea f. sp. multigermtubi (strain MB_m1)</name>
    <name type="common">Marssonina leaf spot fungus</name>
    <dbReference type="NCBI Taxonomy" id="1072389"/>
    <lineage>
        <taxon>Eukaryota</taxon>
        <taxon>Fungi</taxon>
        <taxon>Dikarya</taxon>
        <taxon>Ascomycota</taxon>
        <taxon>Pezizomycotina</taxon>
        <taxon>Leotiomycetes</taxon>
        <taxon>Helotiales</taxon>
        <taxon>Drepanopezizaceae</taxon>
        <taxon>Drepanopeziza</taxon>
    </lineage>
</organism>